<keyword evidence="4" id="KW-1185">Reference proteome</keyword>
<dbReference type="EMBL" id="JBHSWB010000001">
    <property type="protein sequence ID" value="MFC6659900.1"/>
    <property type="molecule type" value="Genomic_DNA"/>
</dbReference>
<dbReference type="RefSeq" id="WP_380054652.1">
    <property type="nucleotide sequence ID" value="NZ_JBHSWB010000001.1"/>
</dbReference>
<feature type="domain" description="SWIM-type" evidence="2">
    <location>
        <begin position="52"/>
        <end position="88"/>
    </location>
</feature>
<dbReference type="Pfam" id="PF04434">
    <property type="entry name" value="SWIM"/>
    <property type="match status" value="1"/>
</dbReference>
<keyword evidence="1" id="KW-0479">Metal-binding</keyword>
<evidence type="ECO:0000313" key="3">
    <source>
        <dbReference type="EMBL" id="MFC6659900.1"/>
    </source>
</evidence>
<reference evidence="4" key="1">
    <citation type="journal article" date="2019" name="Int. J. Syst. Evol. Microbiol.">
        <title>The Global Catalogue of Microorganisms (GCM) 10K type strain sequencing project: providing services to taxonomists for standard genome sequencing and annotation.</title>
        <authorList>
            <consortium name="The Broad Institute Genomics Platform"/>
            <consortium name="The Broad Institute Genome Sequencing Center for Infectious Disease"/>
            <person name="Wu L."/>
            <person name="Ma J."/>
        </authorList>
    </citation>
    <scope>NUCLEOTIDE SEQUENCE [LARGE SCALE GENOMIC DNA]</scope>
    <source>
        <strain evidence="4">CCUG 63830</strain>
    </source>
</reference>
<name>A0ABW1ZHE3_9DEIO</name>
<evidence type="ECO:0000256" key="1">
    <source>
        <dbReference type="PROSITE-ProRule" id="PRU00325"/>
    </source>
</evidence>
<comment type="caution">
    <text evidence="3">The sequence shown here is derived from an EMBL/GenBank/DDBJ whole genome shotgun (WGS) entry which is preliminary data.</text>
</comment>
<keyword evidence="1" id="KW-0862">Zinc</keyword>
<evidence type="ECO:0000313" key="4">
    <source>
        <dbReference type="Proteomes" id="UP001596317"/>
    </source>
</evidence>
<organism evidence="3 4">
    <name type="scientific">Deinococcus multiflagellatus</name>
    <dbReference type="NCBI Taxonomy" id="1656887"/>
    <lineage>
        <taxon>Bacteria</taxon>
        <taxon>Thermotogati</taxon>
        <taxon>Deinococcota</taxon>
        <taxon>Deinococci</taxon>
        <taxon>Deinococcales</taxon>
        <taxon>Deinococcaceae</taxon>
        <taxon>Deinococcus</taxon>
    </lineage>
</organism>
<dbReference type="PROSITE" id="PS50966">
    <property type="entry name" value="ZF_SWIM"/>
    <property type="match status" value="1"/>
</dbReference>
<sequence>MVELSVNAARAHVGAHEWRKGQPYVAGLTALSAQPDGDTVTLSGIARGQERYRVQATVRAGAVEAAHCSCPVGGGGCKHVAALLARAAGAPEDFEAWPDLDATLAALSADDLRALVRRLLRREPDLTRLVVAGGSGAGLAGQLQAAFAEIAYDPEEDWEGEGPDLSDVWPLAEELSRLGETPGANPQAVLNAAVALLDGAAELQDEDYGVELHDLAAPARSALLRLLARELAEDVRSSAHDALHEAAAEFGWGAAEIAQEGQADLFAALPPRTAP</sequence>
<evidence type="ECO:0000259" key="2">
    <source>
        <dbReference type="PROSITE" id="PS50966"/>
    </source>
</evidence>
<gene>
    <name evidence="3" type="ORF">ACFP90_05685</name>
</gene>
<accession>A0ABW1ZHE3</accession>
<dbReference type="InterPro" id="IPR007527">
    <property type="entry name" value="Znf_SWIM"/>
</dbReference>
<proteinExistence type="predicted"/>
<dbReference type="Proteomes" id="UP001596317">
    <property type="component" value="Unassembled WGS sequence"/>
</dbReference>
<keyword evidence="1" id="KW-0863">Zinc-finger</keyword>
<protein>
    <submittedName>
        <fullName evidence="3">SWIM zinc finger family protein</fullName>
    </submittedName>
</protein>